<dbReference type="RefSeq" id="WP_346073344.1">
    <property type="nucleotide sequence ID" value="NZ_BAAAHU010000032.1"/>
</dbReference>
<evidence type="ECO:0000313" key="2">
    <source>
        <dbReference type="Proteomes" id="UP001501072"/>
    </source>
</evidence>
<accession>A0ABP4DMA6</accession>
<protein>
    <submittedName>
        <fullName evidence="1">DUF6415 family natural product biosynthesis protein</fullName>
    </submittedName>
</protein>
<dbReference type="Proteomes" id="UP001501072">
    <property type="component" value="Unassembled WGS sequence"/>
</dbReference>
<name>A0ABP4DMA6_9ACTN</name>
<comment type="caution">
    <text evidence="1">The sequence shown here is derived from an EMBL/GenBank/DDBJ whole genome shotgun (WGS) entry which is preliminary data.</text>
</comment>
<reference evidence="2" key="1">
    <citation type="journal article" date="2019" name="Int. J. Syst. Evol. Microbiol.">
        <title>The Global Catalogue of Microorganisms (GCM) 10K type strain sequencing project: providing services to taxonomists for standard genome sequencing and annotation.</title>
        <authorList>
            <consortium name="The Broad Institute Genomics Platform"/>
            <consortium name="The Broad Institute Genome Sequencing Center for Infectious Disease"/>
            <person name="Wu L."/>
            <person name="Ma J."/>
        </authorList>
    </citation>
    <scope>NUCLEOTIDE SEQUENCE [LARGE SCALE GENOMIC DNA]</scope>
    <source>
        <strain evidence="2">JCM 11269</strain>
    </source>
</reference>
<keyword evidence="2" id="KW-1185">Reference proteome</keyword>
<evidence type="ECO:0000313" key="1">
    <source>
        <dbReference type="EMBL" id="GAA1011577.1"/>
    </source>
</evidence>
<gene>
    <name evidence="1" type="ORF">GCM10009564_32860</name>
</gene>
<organism evidence="1 2">
    <name type="scientific">Streptomyces thermogriseus</name>
    <dbReference type="NCBI Taxonomy" id="75292"/>
    <lineage>
        <taxon>Bacteria</taxon>
        <taxon>Bacillati</taxon>
        <taxon>Actinomycetota</taxon>
        <taxon>Actinomycetes</taxon>
        <taxon>Kitasatosporales</taxon>
        <taxon>Streptomycetaceae</taxon>
        <taxon>Streptomyces</taxon>
    </lineage>
</organism>
<proteinExistence type="predicted"/>
<dbReference type="EMBL" id="BAAAHU010000032">
    <property type="protein sequence ID" value="GAA1011577.1"/>
    <property type="molecule type" value="Genomic_DNA"/>
</dbReference>
<sequence length="134" mass="14867">MNRSLYVVHDPEGRRLAQLPPDRATHRQVVRGVLAWSSAPPDDGAIVQAGLLLTGAARVVADQVRTHAARLPETDGRRLLTELILKEADRQLSQPCTNLPQVKGRARLLCGLYDRLDRLQAATDRGELPPPERR</sequence>